<accession>A0A1F6BYT8</accession>
<keyword evidence="1" id="KW-0472">Membrane</keyword>
<name>A0A1F6BYT8_9BACT</name>
<comment type="caution">
    <text evidence="2">The sequence shown here is derived from an EMBL/GenBank/DDBJ whole genome shotgun (WGS) entry which is preliminary data.</text>
</comment>
<evidence type="ECO:0000256" key="1">
    <source>
        <dbReference type="SAM" id="Phobius"/>
    </source>
</evidence>
<dbReference type="Proteomes" id="UP000176322">
    <property type="component" value="Unassembled WGS sequence"/>
</dbReference>
<feature type="transmembrane region" description="Helical" evidence="1">
    <location>
        <begin position="60"/>
        <end position="83"/>
    </location>
</feature>
<proteinExistence type="predicted"/>
<dbReference type="EMBL" id="MFKO01000002">
    <property type="protein sequence ID" value="OGG41988.1"/>
    <property type="molecule type" value="Genomic_DNA"/>
</dbReference>
<reference evidence="2 3" key="1">
    <citation type="journal article" date="2016" name="Nat. Commun.">
        <title>Thousands of microbial genomes shed light on interconnected biogeochemical processes in an aquifer system.</title>
        <authorList>
            <person name="Anantharaman K."/>
            <person name="Brown C.T."/>
            <person name="Hug L.A."/>
            <person name="Sharon I."/>
            <person name="Castelle C.J."/>
            <person name="Probst A.J."/>
            <person name="Thomas B.C."/>
            <person name="Singh A."/>
            <person name="Wilkins M.J."/>
            <person name="Karaoz U."/>
            <person name="Brodie E.L."/>
            <person name="Williams K.H."/>
            <person name="Hubbard S.S."/>
            <person name="Banfield J.F."/>
        </authorList>
    </citation>
    <scope>NUCLEOTIDE SEQUENCE [LARGE SCALE GENOMIC DNA]</scope>
</reference>
<organism evidence="2 3">
    <name type="scientific">Candidatus Kaiserbacteria bacterium RIFCSPHIGHO2_01_FULL_46_22</name>
    <dbReference type="NCBI Taxonomy" id="1798475"/>
    <lineage>
        <taxon>Bacteria</taxon>
        <taxon>Candidatus Kaiseribacteriota</taxon>
    </lineage>
</organism>
<feature type="transmembrane region" description="Helical" evidence="1">
    <location>
        <begin position="36"/>
        <end position="54"/>
    </location>
</feature>
<keyword evidence="1" id="KW-0812">Transmembrane</keyword>
<keyword evidence="1" id="KW-1133">Transmembrane helix</keyword>
<protein>
    <submittedName>
        <fullName evidence="2">Uncharacterized protein</fullName>
    </submittedName>
</protein>
<feature type="transmembrane region" description="Helical" evidence="1">
    <location>
        <begin position="104"/>
        <end position="122"/>
    </location>
</feature>
<evidence type="ECO:0000313" key="2">
    <source>
        <dbReference type="EMBL" id="OGG41988.1"/>
    </source>
</evidence>
<evidence type="ECO:0000313" key="3">
    <source>
        <dbReference type="Proteomes" id="UP000176322"/>
    </source>
</evidence>
<dbReference type="AlphaFoldDB" id="A0A1F6BYT8"/>
<sequence>MTIIESIASSAETEIWYGQRGEEYEKPGMLQALSQQAFLCSIGFSIGMILALMLDSQALLVTPVIPALAILASVSVEVALMVTRPMIQQKLPRELRNWVTRHQWIHGAAILISGALFIHLVIR</sequence>
<gene>
    <name evidence="2" type="ORF">A2837_02150</name>
</gene>